<reference evidence="12" key="2">
    <citation type="submission" date="2013-12" db="EMBL/GenBank/DDBJ databases">
        <title>Evolution of pathogenesis and genome organization in the Tremellales.</title>
        <authorList>
            <person name="Cuomo C."/>
            <person name="Litvintseva A."/>
            <person name="Heitman J."/>
            <person name="Chen Y."/>
            <person name="Sun S."/>
            <person name="Springer D."/>
            <person name="Dromer F."/>
            <person name="Young S."/>
            <person name="Zeng Q."/>
            <person name="Chapman S."/>
            <person name="Gujja S."/>
            <person name="Saif S."/>
            <person name="Birren B."/>
        </authorList>
    </citation>
    <scope>NUCLEOTIDE SEQUENCE [LARGE SCALE GENOMIC DNA]</scope>
    <source>
        <strain evidence="12">BCC8398</strain>
    </source>
</reference>
<dbReference type="EMBL" id="KV700132">
    <property type="protein sequence ID" value="OCF31708.1"/>
    <property type="molecule type" value="Genomic_DNA"/>
</dbReference>
<organism evidence="11 12">
    <name type="scientific">Kwoniella heveanensis BCC8398</name>
    <dbReference type="NCBI Taxonomy" id="1296120"/>
    <lineage>
        <taxon>Eukaryota</taxon>
        <taxon>Fungi</taxon>
        <taxon>Dikarya</taxon>
        <taxon>Basidiomycota</taxon>
        <taxon>Agaricomycotina</taxon>
        <taxon>Tremellomycetes</taxon>
        <taxon>Tremellales</taxon>
        <taxon>Cryptococcaceae</taxon>
        <taxon>Kwoniella</taxon>
    </lineage>
</organism>
<feature type="transmembrane region" description="Helical" evidence="9">
    <location>
        <begin position="136"/>
        <end position="157"/>
    </location>
</feature>
<keyword evidence="9" id="KW-0653">Protein transport</keyword>
<dbReference type="STRING" id="1296120.A0A1B9GL47"/>
<evidence type="ECO:0000256" key="1">
    <source>
        <dbReference type="ARBA" id="ARBA00004304"/>
    </source>
</evidence>
<evidence type="ECO:0000313" key="11">
    <source>
        <dbReference type="EMBL" id="OCF31708.1"/>
    </source>
</evidence>
<accession>A0A1B9GL47</accession>
<evidence type="ECO:0000256" key="5">
    <source>
        <dbReference type="ARBA" id="ARBA00022946"/>
    </source>
</evidence>
<comment type="subunit">
    <text evidence="9">Component of the TIM23 complex.</text>
</comment>
<comment type="function">
    <text evidence="9">Essential component of the TIM23 complex, a complex that mediates the translocation of transit peptide-containing proteins across the mitochondrial inner membrane.</text>
</comment>
<dbReference type="GO" id="GO:0030150">
    <property type="term" value="P:protein import into mitochondrial matrix"/>
    <property type="evidence" value="ECO:0007669"/>
    <property type="project" value="UniProtKB-UniRule"/>
</dbReference>
<dbReference type="InterPro" id="IPR013261">
    <property type="entry name" value="Tim21"/>
</dbReference>
<keyword evidence="9" id="KW-0813">Transport</keyword>
<comment type="subcellular location">
    <subcellularLocation>
        <location evidence="9">Mitochondrion inner membrane</location>
        <topology evidence="9">Single-pass membrane protein</topology>
    </subcellularLocation>
    <subcellularLocation>
        <location evidence="1">Mitochondrion membrane</location>
        <topology evidence="1">Single-pass membrane protein</topology>
    </subcellularLocation>
</comment>
<keyword evidence="9" id="KW-0999">Mitochondrion inner membrane</keyword>
<keyword evidence="4 9" id="KW-0812">Transmembrane</keyword>
<reference evidence="11 12" key="1">
    <citation type="submission" date="2013-07" db="EMBL/GenBank/DDBJ databases">
        <title>The Genome Sequence of Cryptococcus heveanensis BCC8398.</title>
        <authorList>
            <consortium name="The Broad Institute Genome Sequencing Platform"/>
            <person name="Cuomo C."/>
            <person name="Litvintseva A."/>
            <person name="Chen Y."/>
            <person name="Heitman J."/>
            <person name="Sun S."/>
            <person name="Springer D."/>
            <person name="Dromer F."/>
            <person name="Young S.K."/>
            <person name="Zeng Q."/>
            <person name="Gargeya S."/>
            <person name="Fitzgerald M."/>
            <person name="Abouelleil A."/>
            <person name="Alvarado L."/>
            <person name="Berlin A.M."/>
            <person name="Chapman S.B."/>
            <person name="Dewar J."/>
            <person name="Goldberg J."/>
            <person name="Griggs A."/>
            <person name="Gujja S."/>
            <person name="Hansen M."/>
            <person name="Howarth C."/>
            <person name="Imamovic A."/>
            <person name="Larimer J."/>
            <person name="McCowan C."/>
            <person name="Murphy C."/>
            <person name="Pearson M."/>
            <person name="Priest M."/>
            <person name="Roberts A."/>
            <person name="Saif S."/>
            <person name="Shea T."/>
            <person name="Sykes S."/>
            <person name="Wortman J."/>
            <person name="Nusbaum C."/>
            <person name="Birren B."/>
        </authorList>
    </citation>
    <scope>NUCLEOTIDE SEQUENCE [LARGE SCALE GENOMIC DNA]</scope>
    <source>
        <strain evidence="11 12">BCC8398</strain>
    </source>
</reference>
<dbReference type="Pfam" id="PF08294">
    <property type="entry name" value="TIM21"/>
    <property type="match status" value="1"/>
</dbReference>
<name>A0A1B9GL47_9TREE</name>
<dbReference type="GO" id="GO:0005744">
    <property type="term" value="C:TIM23 mitochondrial import inner membrane translocase complex"/>
    <property type="evidence" value="ECO:0007669"/>
    <property type="project" value="UniProtKB-UniRule"/>
</dbReference>
<comment type="similarity">
    <text evidence="2 9">Belongs to the TIM21 family.</text>
</comment>
<dbReference type="PANTHER" id="PTHR13032">
    <property type="entry name" value="MITOCHONDRIAL IMPORT INNER MEMBRANE TRANSLOCASE SUBUNIT TIM21"/>
    <property type="match status" value="1"/>
</dbReference>
<keyword evidence="8 9" id="KW-0472">Membrane</keyword>
<dbReference type="PANTHER" id="PTHR13032:SF6">
    <property type="entry name" value="MITOCHONDRIAL IMPORT INNER MEMBRANE TRANSLOCASE SUBUNIT TIM21"/>
    <property type="match status" value="1"/>
</dbReference>
<evidence type="ECO:0000256" key="6">
    <source>
        <dbReference type="ARBA" id="ARBA00022989"/>
    </source>
</evidence>
<keyword evidence="9" id="KW-0811">Translocation</keyword>
<protein>
    <recommendedName>
        <fullName evidence="3 9">Mitochondrial import inner membrane translocase subunit Tim21</fullName>
    </recommendedName>
</protein>
<evidence type="ECO:0000313" key="12">
    <source>
        <dbReference type="Proteomes" id="UP000092666"/>
    </source>
</evidence>
<evidence type="ECO:0000256" key="2">
    <source>
        <dbReference type="ARBA" id="ARBA00010867"/>
    </source>
</evidence>
<dbReference type="InterPro" id="IPR038552">
    <property type="entry name" value="Tim21_IMS_sf"/>
</dbReference>
<dbReference type="Gene3D" id="3.10.450.320">
    <property type="entry name" value="Mitochondrial import inner membrane translocase subunit Tim21"/>
    <property type="match status" value="1"/>
</dbReference>
<keyword evidence="5" id="KW-0809">Transit peptide</keyword>
<evidence type="ECO:0000256" key="4">
    <source>
        <dbReference type="ARBA" id="ARBA00022692"/>
    </source>
</evidence>
<keyword evidence="12" id="KW-1185">Reference proteome</keyword>
<proteinExistence type="inferred from homology"/>
<evidence type="ECO:0000256" key="9">
    <source>
        <dbReference type="RuleBase" id="RU367142"/>
    </source>
</evidence>
<evidence type="ECO:0000256" key="8">
    <source>
        <dbReference type="ARBA" id="ARBA00023136"/>
    </source>
</evidence>
<keyword evidence="6 9" id="KW-1133">Transmembrane helix</keyword>
<gene>
    <name evidence="11" type="ORF">I316_06715</name>
</gene>
<evidence type="ECO:0000256" key="3">
    <source>
        <dbReference type="ARBA" id="ARBA00020726"/>
    </source>
</evidence>
<dbReference type="Proteomes" id="UP000092666">
    <property type="component" value="Unassembled WGS sequence"/>
</dbReference>
<evidence type="ECO:0000256" key="10">
    <source>
        <dbReference type="SAM" id="MobiDB-lite"/>
    </source>
</evidence>
<sequence>MSRHTATRLIQLSLPLCPAPRCSVARSVLYLASPRHTPVPPRLDIGIRRYATHKSTSSFASGSGAGPGHTPSADATSDLLKGASSARRATEGTESVGPFPLGVGASGRSKTWKSWKELGIGGKLVRTTQQTGNLTVILFGGALFVILTFALTTELFAKNSPSVLYSQAVDMIRASDALNPHLLPPLTFTHSPHSSAPVRGSAPIPHTFVKNPKTNRDHMLLTFWVHGRGKDEPENLGWIKSAWRSVEDYGRQGLAFMIGQKQAQAQEQQQQHQEQGTLARLFGGFTSSLRSTSSAVKKGMSGSGRGLPPPGTYKIGEVRAEYVKNASGQFTLLSLFVDVPASNASYPGRAVIYQSPEAATEGLLGTRIR</sequence>
<dbReference type="OrthoDB" id="436405at2759"/>
<keyword evidence="7 9" id="KW-0496">Mitochondrion</keyword>
<feature type="region of interest" description="Disordered" evidence="10">
    <location>
        <begin position="57"/>
        <end position="102"/>
    </location>
</feature>
<dbReference type="AlphaFoldDB" id="A0A1B9GL47"/>
<evidence type="ECO:0000256" key="7">
    <source>
        <dbReference type="ARBA" id="ARBA00023128"/>
    </source>
</evidence>